<organism evidence="4 5">
    <name type="scientific">Formimonas warabiya</name>
    <dbReference type="NCBI Taxonomy" id="1761012"/>
    <lineage>
        <taxon>Bacteria</taxon>
        <taxon>Bacillati</taxon>
        <taxon>Bacillota</taxon>
        <taxon>Clostridia</taxon>
        <taxon>Eubacteriales</taxon>
        <taxon>Peptococcaceae</taxon>
        <taxon>Candidatus Formimonas</taxon>
    </lineage>
</organism>
<dbReference type="KEGG" id="fwa:DCMF_12000"/>
<dbReference type="EMBL" id="CP017634">
    <property type="protein sequence ID" value="ATW25398.1"/>
    <property type="molecule type" value="Genomic_DNA"/>
</dbReference>
<dbReference type="Pfam" id="PF06253">
    <property type="entry name" value="MTTB"/>
    <property type="match status" value="1"/>
</dbReference>
<evidence type="ECO:0000313" key="4">
    <source>
        <dbReference type="EMBL" id="ATW25398.1"/>
    </source>
</evidence>
<gene>
    <name evidence="4" type="ORF">DCMF_12000</name>
</gene>
<accession>A0A3G1KSG1</accession>
<dbReference type="OrthoDB" id="5418352at2"/>
<dbReference type="InterPro" id="IPR038601">
    <property type="entry name" value="MttB-like_sf"/>
</dbReference>
<dbReference type="Gene3D" id="3.20.20.480">
    <property type="entry name" value="Trimethylamine methyltransferase-like"/>
    <property type="match status" value="1"/>
</dbReference>
<comment type="similarity">
    <text evidence="1">Belongs to the trimethylamine methyltransferase family.</text>
</comment>
<dbReference type="AlphaFoldDB" id="A0A3G1KSG1"/>
<keyword evidence="5" id="KW-1185">Reference proteome</keyword>
<evidence type="ECO:0000313" key="5">
    <source>
        <dbReference type="Proteomes" id="UP000323521"/>
    </source>
</evidence>
<reference evidence="4 5" key="1">
    <citation type="submission" date="2016-10" db="EMBL/GenBank/DDBJ databases">
        <title>Complete Genome Sequence of Peptococcaceae strain DCMF.</title>
        <authorList>
            <person name="Edwards R.J."/>
            <person name="Holland S.I."/>
            <person name="Deshpande N.P."/>
            <person name="Wong Y.K."/>
            <person name="Ertan H."/>
            <person name="Manefield M."/>
            <person name="Russell T.L."/>
            <person name="Lee M.J."/>
        </authorList>
    </citation>
    <scope>NUCLEOTIDE SEQUENCE [LARGE SCALE GENOMIC DNA]</scope>
    <source>
        <strain evidence="4 5">DCMF</strain>
    </source>
</reference>
<dbReference type="GO" id="GO:0032259">
    <property type="term" value="P:methylation"/>
    <property type="evidence" value="ECO:0007669"/>
    <property type="project" value="UniProtKB-KW"/>
</dbReference>
<evidence type="ECO:0008006" key="6">
    <source>
        <dbReference type="Google" id="ProtNLM"/>
    </source>
</evidence>
<dbReference type="RefSeq" id="WP_148134653.1">
    <property type="nucleotide sequence ID" value="NZ_CP017634.1"/>
</dbReference>
<evidence type="ECO:0000256" key="2">
    <source>
        <dbReference type="ARBA" id="ARBA00022603"/>
    </source>
</evidence>
<dbReference type="InterPro" id="IPR010426">
    <property type="entry name" value="MTTB_MeTrfase"/>
</dbReference>
<evidence type="ECO:0000256" key="3">
    <source>
        <dbReference type="ARBA" id="ARBA00022679"/>
    </source>
</evidence>
<evidence type="ECO:0000256" key="1">
    <source>
        <dbReference type="ARBA" id="ARBA00007137"/>
    </source>
</evidence>
<sequence>MAQSIHVKALMTQEIEFLKEKIEWLLVNKGIRVDHEEVLGILKKSGAEVSGPKAKFSKKLIEEALKQVPREFTLAAIDPKNDLFFPHPQGLFYTRTNTGAMYYLSEEGDYHHITLDQVAEWTRLVDKLENIDHWSLPSANPIDFPAETIDIHTFHTILHNTGKHGWLQPYEGENVKYLIEMAAAVVGGKENLKKRPIVSLICCSIPPLTFARMDANIILEGCKAGLPLQPCSLPTAGANAPITPGGIAVLACAEVLAMIIMAQLIAPGTPCIATPLLFEMDMVNTNTTQSAMSTTMGRMISMQLFEEGYGIPAHTYATGTDSCVPDTQSGIEQASLALLVGLSGASILGGAGQIETAKTLNPQQLIIDNEIFGMVKQLKTGLVVDEEHIGWQELMDLQGNEGFITKDHTFRHFRDGYRAKLFSRDSKTSWAEKGSKDLVTRAKEYYLTIKDKGQPAYLPDDVRKELDTIVKRADQQLGKRRPTSR</sequence>
<dbReference type="Proteomes" id="UP000323521">
    <property type="component" value="Chromosome"/>
</dbReference>
<keyword evidence="2" id="KW-0489">Methyltransferase</keyword>
<name>A0A3G1KSG1_FORW1</name>
<protein>
    <recommendedName>
        <fullName evidence="6">Trimethylamine methyltransferase</fullName>
    </recommendedName>
</protein>
<dbReference type="GO" id="GO:0015948">
    <property type="term" value="P:methanogenesis"/>
    <property type="evidence" value="ECO:0007669"/>
    <property type="project" value="InterPro"/>
</dbReference>
<dbReference type="GO" id="GO:0008168">
    <property type="term" value="F:methyltransferase activity"/>
    <property type="evidence" value="ECO:0007669"/>
    <property type="project" value="UniProtKB-KW"/>
</dbReference>
<keyword evidence="3" id="KW-0808">Transferase</keyword>
<proteinExistence type="inferred from homology"/>